<accession>A0A0P1FW55</accession>
<evidence type="ECO:0000313" key="3">
    <source>
        <dbReference type="EMBL" id="CUH65917.1"/>
    </source>
</evidence>
<proteinExistence type="predicted"/>
<keyword evidence="2" id="KW-0732">Signal</keyword>
<feature type="chain" id="PRO_5006062865" evidence="2">
    <location>
        <begin position="20"/>
        <end position="255"/>
    </location>
</feature>
<reference evidence="3 4" key="1">
    <citation type="submission" date="2015-09" db="EMBL/GenBank/DDBJ databases">
        <authorList>
            <consortium name="Swine Surveillance"/>
        </authorList>
    </citation>
    <scope>NUCLEOTIDE SEQUENCE [LARGE SCALE GENOMIC DNA]</scope>
    <source>
        <strain evidence="3 4">CECT 4357</strain>
    </source>
</reference>
<evidence type="ECO:0000256" key="2">
    <source>
        <dbReference type="SAM" id="SignalP"/>
    </source>
</evidence>
<dbReference type="AlphaFoldDB" id="A0A0P1FW55"/>
<keyword evidence="1" id="KW-1133">Transmembrane helix</keyword>
<keyword evidence="1 3" id="KW-0812">Transmembrane</keyword>
<feature type="transmembrane region" description="Helical" evidence="1">
    <location>
        <begin position="229"/>
        <end position="252"/>
    </location>
</feature>
<organism evidence="3 4">
    <name type="scientific">Thalassovita gelatinovora</name>
    <name type="common">Thalassobius gelatinovorus</name>
    <dbReference type="NCBI Taxonomy" id="53501"/>
    <lineage>
        <taxon>Bacteria</taxon>
        <taxon>Pseudomonadati</taxon>
        <taxon>Pseudomonadota</taxon>
        <taxon>Alphaproteobacteria</taxon>
        <taxon>Rhodobacterales</taxon>
        <taxon>Roseobacteraceae</taxon>
        <taxon>Thalassovita</taxon>
    </lineage>
</organism>
<protein>
    <submittedName>
        <fullName evidence="3">Putative transmembrane protein (Alph_Pro_TM)</fullName>
    </submittedName>
</protein>
<name>A0A0P1FW55_THAGE</name>
<keyword evidence="1" id="KW-0472">Membrane</keyword>
<dbReference type="Pfam" id="PF09608">
    <property type="entry name" value="Alph_Pro_TM"/>
    <property type="match status" value="1"/>
</dbReference>
<gene>
    <name evidence="3" type="ORF">TG4357_02128</name>
</gene>
<evidence type="ECO:0000256" key="1">
    <source>
        <dbReference type="SAM" id="Phobius"/>
    </source>
</evidence>
<evidence type="ECO:0000313" key="4">
    <source>
        <dbReference type="Proteomes" id="UP000051587"/>
    </source>
</evidence>
<dbReference type="Proteomes" id="UP000051587">
    <property type="component" value="Unassembled WGS sequence"/>
</dbReference>
<dbReference type="EMBL" id="CYSA01000019">
    <property type="protein sequence ID" value="CUH65917.1"/>
    <property type="molecule type" value="Genomic_DNA"/>
</dbReference>
<sequence>MIRFLLLLLLMFTPLQAMAEDEEIVLGLSQNRVAITARFDGSDILLFGAVKRESPIPDDPLEVIVTVEGPSGPLLIRRKERRFGIWINSKVLEVDSAPAFYAVASSGPLSEVLERIENERYNITVDRNIQTVTSTVEFGNTKEFSTALVRIQQENNSYQVLENAVVVDQQTLFRTSISLPSNLTEGDYQARIFLTRGGSVISQFTTTIDVRKVGLERFLYNLAHEHAPIYGILSLVIAVVAGWGASAAFRLIREG</sequence>
<dbReference type="OrthoDB" id="9815212at2"/>
<feature type="signal peptide" evidence="2">
    <location>
        <begin position="1"/>
        <end position="19"/>
    </location>
</feature>
<dbReference type="InterPro" id="IPR019088">
    <property type="entry name" value="CHP02186-rel_TM"/>
</dbReference>
<keyword evidence="4" id="KW-1185">Reference proteome</keyword>
<dbReference type="STRING" id="53501.SAMN04488043_10877"/>